<gene>
    <name evidence="1" type="ORF">H1D24_39295</name>
</gene>
<proteinExistence type="predicted"/>
<reference evidence="1 2" key="1">
    <citation type="submission" date="2020-07" db="EMBL/GenBank/DDBJ databases">
        <title>Streptomyces isolated from Indian soil.</title>
        <authorList>
            <person name="Mandal S."/>
            <person name="Maiti P.K."/>
        </authorList>
    </citation>
    <scope>NUCLEOTIDE SEQUENCE [LARGE SCALE GENOMIC DNA]</scope>
    <source>
        <strain evidence="1 2">PSKA28</strain>
    </source>
</reference>
<accession>A0A7W0DUT1</accession>
<protein>
    <submittedName>
        <fullName evidence="1">Uncharacterized protein</fullName>
    </submittedName>
</protein>
<comment type="caution">
    <text evidence="1">The sequence shown here is derived from an EMBL/GenBank/DDBJ whole genome shotgun (WGS) entry which is preliminary data.</text>
</comment>
<name>A0A7W0DUT1_9ACTN</name>
<dbReference type="RefSeq" id="WP_181662555.1">
    <property type="nucleotide sequence ID" value="NZ_JACEHE010000050.1"/>
</dbReference>
<dbReference type="EMBL" id="JACEHE010000050">
    <property type="protein sequence ID" value="MBA2951644.1"/>
    <property type="molecule type" value="Genomic_DNA"/>
</dbReference>
<dbReference type="AlphaFoldDB" id="A0A7W0DUT1"/>
<evidence type="ECO:0000313" key="2">
    <source>
        <dbReference type="Proteomes" id="UP000545761"/>
    </source>
</evidence>
<evidence type="ECO:0000313" key="1">
    <source>
        <dbReference type="EMBL" id="MBA2951644.1"/>
    </source>
</evidence>
<organism evidence="1 2">
    <name type="scientific">Streptomyces himalayensis subsp. himalayensis</name>
    <dbReference type="NCBI Taxonomy" id="2756131"/>
    <lineage>
        <taxon>Bacteria</taxon>
        <taxon>Bacillati</taxon>
        <taxon>Actinomycetota</taxon>
        <taxon>Actinomycetes</taxon>
        <taxon>Kitasatosporales</taxon>
        <taxon>Streptomycetaceae</taxon>
        <taxon>Streptomyces</taxon>
        <taxon>Streptomyces himalayensis</taxon>
    </lineage>
</organism>
<dbReference type="Proteomes" id="UP000545761">
    <property type="component" value="Unassembled WGS sequence"/>
</dbReference>
<sequence length="131" mass="14896">MPETTTVCADCREMATNRAWVLRALGHPDCVAAMRAERQAARKFWIRINPQGCVEGSALAEYVGPLAEDAHKQFTPKVRDRRREAAEGWRHELIGHDEWRQRAEPCLLRKCEHATHNGRAVEDVQLPEAVS</sequence>